<dbReference type="Proteomes" id="UP000789595">
    <property type="component" value="Unassembled WGS sequence"/>
</dbReference>
<evidence type="ECO:0000313" key="2">
    <source>
        <dbReference type="EMBL" id="CAH0370483.1"/>
    </source>
</evidence>
<keyword evidence="3" id="KW-1185">Reference proteome</keyword>
<evidence type="ECO:0000256" key="1">
    <source>
        <dbReference type="SAM" id="MobiDB-lite"/>
    </source>
</evidence>
<reference evidence="2" key="1">
    <citation type="submission" date="2021-11" db="EMBL/GenBank/DDBJ databases">
        <authorList>
            <consortium name="Genoscope - CEA"/>
            <person name="William W."/>
        </authorList>
    </citation>
    <scope>NUCLEOTIDE SEQUENCE</scope>
</reference>
<accession>A0A8J2SES9</accession>
<evidence type="ECO:0000313" key="3">
    <source>
        <dbReference type="Proteomes" id="UP000789595"/>
    </source>
</evidence>
<feature type="compositionally biased region" description="Basic residues" evidence="1">
    <location>
        <begin position="76"/>
        <end position="94"/>
    </location>
</feature>
<organism evidence="2 3">
    <name type="scientific">Pelagomonas calceolata</name>
    <dbReference type="NCBI Taxonomy" id="35677"/>
    <lineage>
        <taxon>Eukaryota</taxon>
        <taxon>Sar</taxon>
        <taxon>Stramenopiles</taxon>
        <taxon>Ochrophyta</taxon>
        <taxon>Pelagophyceae</taxon>
        <taxon>Pelagomonadales</taxon>
        <taxon>Pelagomonadaceae</taxon>
        <taxon>Pelagomonas</taxon>
    </lineage>
</organism>
<feature type="non-terminal residue" evidence="2">
    <location>
        <position position="94"/>
    </location>
</feature>
<comment type="caution">
    <text evidence="2">The sequence shown here is derived from an EMBL/GenBank/DDBJ whole genome shotgun (WGS) entry which is preliminary data.</text>
</comment>
<gene>
    <name evidence="2" type="ORF">PECAL_3P03770</name>
</gene>
<sequence length="94" mass="10899">MPRDGGFLREVAARDKLGSQQAGDLYLPVLGAGRHLRRFRVRHSREPKFSTEGKDNLSTTRRAALQQLLSRCSCSSKHRVQNRRRRHAYQKQNK</sequence>
<feature type="region of interest" description="Disordered" evidence="1">
    <location>
        <begin position="74"/>
        <end position="94"/>
    </location>
</feature>
<dbReference type="EMBL" id="CAKKNE010000003">
    <property type="protein sequence ID" value="CAH0370483.1"/>
    <property type="molecule type" value="Genomic_DNA"/>
</dbReference>
<dbReference type="AlphaFoldDB" id="A0A8J2SES9"/>
<name>A0A8J2SES9_9STRA</name>
<protein>
    <submittedName>
        <fullName evidence="2">Uncharacterized protein</fullName>
    </submittedName>
</protein>
<proteinExistence type="predicted"/>